<evidence type="ECO:0000313" key="3">
    <source>
        <dbReference type="Proteomes" id="UP000009071"/>
    </source>
</evidence>
<evidence type="ECO:0000313" key="2">
    <source>
        <dbReference type="EMBL" id="BAH77947.1"/>
    </source>
</evidence>
<name>C4XRN1_SOLM1</name>
<feature type="transmembrane region" description="Helical" evidence="1">
    <location>
        <begin position="86"/>
        <end position="107"/>
    </location>
</feature>
<dbReference type="EMBL" id="AP010904">
    <property type="protein sequence ID" value="BAH77947.1"/>
    <property type="molecule type" value="Genomic_DNA"/>
</dbReference>
<dbReference type="InterPro" id="IPR009937">
    <property type="entry name" value="Phage_holin_3_6"/>
</dbReference>
<dbReference type="KEGG" id="dma:DMR_44560"/>
<protein>
    <submittedName>
        <fullName evidence="2">Hypothetical membrane protein</fullName>
    </submittedName>
</protein>
<keyword evidence="3" id="KW-1185">Reference proteome</keyword>
<feature type="transmembrane region" description="Helical" evidence="1">
    <location>
        <begin position="55"/>
        <end position="80"/>
    </location>
</feature>
<keyword evidence="1" id="KW-0472">Membrane</keyword>
<evidence type="ECO:0000256" key="1">
    <source>
        <dbReference type="SAM" id="Phobius"/>
    </source>
</evidence>
<sequence length="132" mass="14158">MVHEPQIVADTFAALSELMAAAGRMAGLALDIVIDRLELLGLEAREVKVRLVQMLLLAVFGAALFLMGLGLAVVALFLALPPQWRLWLAAGGGALLLLLGACALLVLRRRLARLPLAFSQSVAELKKDRACF</sequence>
<proteinExistence type="predicted"/>
<keyword evidence="1" id="KW-1133">Transmembrane helix</keyword>
<dbReference type="AlphaFoldDB" id="C4XRN1"/>
<organism evidence="2 3">
    <name type="scientific">Solidesulfovibrio magneticus (strain ATCC 700980 / DSM 13731 / RS-1)</name>
    <name type="common">Desulfovibrio magneticus</name>
    <dbReference type="NCBI Taxonomy" id="573370"/>
    <lineage>
        <taxon>Bacteria</taxon>
        <taxon>Pseudomonadati</taxon>
        <taxon>Thermodesulfobacteriota</taxon>
        <taxon>Desulfovibrionia</taxon>
        <taxon>Desulfovibrionales</taxon>
        <taxon>Desulfovibrionaceae</taxon>
        <taxon>Solidesulfovibrio</taxon>
    </lineage>
</organism>
<dbReference type="eggNOG" id="COG5393">
    <property type="taxonomic scope" value="Bacteria"/>
</dbReference>
<gene>
    <name evidence="2" type="ordered locus">DMR_44560</name>
</gene>
<keyword evidence="1" id="KW-0812">Transmembrane</keyword>
<reference evidence="2 3" key="1">
    <citation type="journal article" date="2009" name="Genome Res.">
        <title>Whole genome sequence of Desulfovibrio magneticus strain RS-1 revealed common gene clusters in magnetotactic bacteria.</title>
        <authorList>
            <person name="Nakazawa H."/>
            <person name="Arakaki A."/>
            <person name="Narita-Yamada S."/>
            <person name="Yashiro I."/>
            <person name="Jinno K."/>
            <person name="Aoki N."/>
            <person name="Tsuruyama A."/>
            <person name="Okamura Y."/>
            <person name="Tanikawa S."/>
            <person name="Fujita N."/>
            <person name="Takeyama H."/>
            <person name="Matsunaga T."/>
        </authorList>
    </citation>
    <scope>NUCLEOTIDE SEQUENCE [LARGE SCALE GENOMIC DNA]</scope>
    <source>
        <strain evidence="3">ATCC 700980 / DSM 13731 / RS-1</strain>
    </source>
</reference>
<dbReference type="HOGENOM" id="CLU_136851_2_1_7"/>
<accession>C4XRN1</accession>
<dbReference type="Proteomes" id="UP000009071">
    <property type="component" value="Chromosome"/>
</dbReference>
<dbReference type="STRING" id="573370.DMR_44560"/>
<dbReference type="Pfam" id="PF07332">
    <property type="entry name" value="Phage_holin_3_6"/>
    <property type="match status" value="1"/>
</dbReference>